<dbReference type="Gene3D" id="2.130.10.10">
    <property type="entry name" value="YVTN repeat-like/Quinoprotein amine dehydrogenase"/>
    <property type="match status" value="3"/>
</dbReference>
<protein>
    <submittedName>
        <fullName evidence="4">Mitogen-activated protein kinase-binding protein 1</fullName>
    </submittedName>
</protein>
<gene>
    <name evidence="4" type="ORF">NEOLI_001444</name>
</gene>
<evidence type="ECO:0000256" key="3">
    <source>
        <dbReference type="SAM" id="MobiDB-lite"/>
    </source>
</evidence>
<dbReference type="InterPro" id="IPR052779">
    <property type="entry name" value="WDR62"/>
</dbReference>
<evidence type="ECO:0000313" key="4">
    <source>
        <dbReference type="EMBL" id="OLL24206.1"/>
    </source>
</evidence>
<dbReference type="SMART" id="SM00320">
    <property type="entry name" value="WD40"/>
    <property type="match status" value="9"/>
</dbReference>
<feature type="coiled-coil region" evidence="2">
    <location>
        <begin position="21"/>
        <end position="48"/>
    </location>
</feature>
<sequence length="1358" mass="151745">MNDLNSLSLSIQEGRYMRDQIGRLNDQIVSLKDQITSLENDLMNERKRLIEVVSENGLLRHTSENLPDGTQIKNLVSHSLNKLSRTDLVAVNMLLERLGYYEKQHKLKDKQWQTMFESYEERLREQVENIQKERAEYKNVLSELNLRVERWENVATESMEENIRFQGQLARAQSKFPAHVPSLPRSNTVPSIRSGREPEYTQSPLQMHNRRQSTRSNGYLGPSTILRHSYRLPFERESPQPKTQLASMTAAQRTQALKAELQEVLDNIYHMTHSKASIDTITSLAQDVKAVERQSLKYLPLKGRTIEEHFEQIERCKKVLEEIYKEAKIARFAYCDMARTQTFKTTPRRFQSQSPSHLTTPVSRKKQSMVFRSLYKQSMNESVSLSLSVVRGVSTSINLQFATHHNTSRVVYAAGCTAIVLDNCSDFEGDQNVRRIQQRFYCPSSSQLANSSNSSTIPTSLNTSPIVRPRSLYGMKDMPSLISPAFLANQSSFFESSSSTADVDETSGKGLQKDRVRNVSSLAISENGNLLAIGEGGTMPRIVIYKLNLAQNEQIPVCLPGHTQGVILLAFSPCNTMLASLGQVDDGYIFLWSVSSGKGSKKLATNKHTIATRAMAWMGKSLVTVGLRSIKVWQVPESNKPGIHHCPMPFENRSVILGPLVDSYFTCVTAISPHMMVICSSIGDICVLGNDKRELKKLAEVNFGIFSVDYDPLKDLVWIAGMEGQIRTLDAKDIRIHASLTIKKVQTHVSPNDSDIAALRCLADGVITTINTDRKILFYNFMNEQLTQVERKDLEISGHKSAVKGVRVLERDEADPLIYTWSNDGTVCLWNSMGECCTSGQYISAHDVTFEEELSVVDIKDQSMALLAGYKSGTLRYFRGGNSEVPVWTTIGHDSEVRDIATGGRIKHVDLLVTSSRLRTVNVWGRTRGYTWQQVQTLSTHSASVHRVLLSPDSSQLVTISSDRSVAVYIANGSPDTDGRPTGHTTFQAYRNIQLQRAAIDATFIPDDPRKILASLSNGQVHIVNVFEGQSDLAFKGDDGAQMTSISASQKDEQSRYLVAGVGSDKSLRIFDVKSGCQLKKEWGHAEGVSGVTWLRRTVKNEDGKQQTSKILITTGYDGCVLFWNFEDNDPIPDKSNGHSVSIRRGRTLAESPSATPLSRKIRKSISTPRLFPRNKLQTPSPTDEAPGQIPPFHGILPFQGTLSPIAVTSPLRSSDESTGTPRSTGRLRKGTLVQSPNIANMDENPVMSPKTLQKNVNGVHIVKEETSITQMRNILNDYRETLARDKPFTAAERVELRGLQSELDQTVKLLKNIIGVPDVDNDPQVMELLERYSESLLKTMEAKMSKMSNGDLNSFNL</sequence>
<dbReference type="OrthoDB" id="6252103at2759"/>
<accession>A0A1U7LNG4</accession>
<dbReference type="Proteomes" id="UP000186594">
    <property type="component" value="Unassembled WGS sequence"/>
</dbReference>
<reference evidence="4 5" key="1">
    <citation type="submission" date="2016-04" db="EMBL/GenBank/DDBJ databases">
        <title>Evolutionary innovation and constraint leading to complex multicellularity in the Ascomycota.</title>
        <authorList>
            <person name="Cisse O."/>
            <person name="Nguyen A."/>
            <person name="Hewitt D.A."/>
            <person name="Jedd G."/>
            <person name="Stajich J.E."/>
        </authorList>
    </citation>
    <scope>NUCLEOTIDE SEQUENCE [LARGE SCALE GENOMIC DNA]</scope>
    <source>
        <strain evidence="4 5">DAH-3</strain>
    </source>
</reference>
<dbReference type="SUPFAM" id="SSF50978">
    <property type="entry name" value="WD40 repeat-like"/>
    <property type="match status" value="2"/>
</dbReference>
<dbReference type="Pfam" id="PF00400">
    <property type="entry name" value="WD40"/>
    <property type="match status" value="2"/>
</dbReference>
<dbReference type="InterPro" id="IPR001680">
    <property type="entry name" value="WD40_rpt"/>
</dbReference>
<dbReference type="InterPro" id="IPR036322">
    <property type="entry name" value="WD40_repeat_dom_sf"/>
</dbReference>
<keyword evidence="4" id="KW-0418">Kinase</keyword>
<keyword evidence="2" id="KW-0175">Coiled coil</keyword>
<keyword evidence="1" id="KW-0853">WD repeat</keyword>
<evidence type="ECO:0000256" key="1">
    <source>
        <dbReference type="PROSITE-ProRule" id="PRU00221"/>
    </source>
</evidence>
<organism evidence="4 5">
    <name type="scientific">Neolecta irregularis (strain DAH-3)</name>
    <dbReference type="NCBI Taxonomy" id="1198029"/>
    <lineage>
        <taxon>Eukaryota</taxon>
        <taxon>Fungi</taxon>
        <taxon>Dikarya</taxon>
        <taxon>Ascomycota</taxon>
        <taxon>Taphrinomycotina</taxon>
        <taxon>Neolectales</taxon>
        <taxon>Neolectaceae</taxon>
        <taxon>Neolecta</taxon>
    </lineage>
</organism>
<keyword evidence="4" id="KW-0808">Transferase</keyword>
<dbReference type="PROSITE" id="PS50082">
    <property type="entry name" value="WD_REPEATS_2"/>
    <property type="match status" value="1"/>
</dbReference>
<dbReference type="InterPro" id="IPR015943">
    <property type="entry name" value="WD40/YVTN_repeat-like_dom_sf"/>
</dbReference>
<evidence type="ECO:0000256" key="2">
    <source>
        <dbReference type="SAM" id="Coils"/>
    </source>
</evidence>
<comment type="caution">
    <text evidence="4">The sequence shown here is derived from an EMBL/GenBank/DDBJ whole genome shotgun (WGS) entry which is preliminary data.</text>
</comment>
<feature type="region of interest" description="Disordered" evidence="3">
    <location>
        <begin position="176"/>
        <end position="222"/>
    </location>
</feature>
<proteinExistence type="predicted"/>
<dbReference type="GO" id="GO:0016301">
    <property type="term" value="F:kinase activity"/>
    <property type="evidence" value="ECO:0007669"/>
    <property type="project" value="UniProtKB-KW"/>
</dbReference>
<feature type="compositionally biased region" description="Polar residues" evidence="3">
    <location>
        <begin position="1211"/>
        <end position="1224"/>
    </location>
</feature>
<feature type="region of interest" description="Disordered" evidence="3">
    <location>
        <begin position="1210"/>
        <end position="1229"/>
    </location>
</feature>
<name>A0A1U7LNG4_NEOID</name>
<keyword evidence="5" id="KW-1185">Reference proteome</keyword>
<feature type="repeat" description="WD" evidence="1">
    <location>
        <begin position="938"/>
        <end position="969"/>
    </location>
</feature>
<evidence type="ECO:0000313" key="5">
    <source>
        <dbReference type="Proteomes" id="UP000186594"/>
    </source>
</evidence>
<dbReference type="EMBL" id="LXFE01000935">
    <property type="protein sequence ID" value="OLL24206.1"/>
    <property type="molecule type" value="Genomic_DNA"/>
</dbReference>
<feature type="coiled-coil region" evidence="2">
    <location>
        <begin position="116"/>
        <end position="161"/>
    </location>
</feature>
<dbReference type="STRING" id="1198029.A0A1U7LNG4"/>
<dbReference type="PANTHER" id="PTHR45589">
    <property type="entry name" value="WD REPEAT DOMAIN 62, ISOFORM G"/>
    <property type="match status" value="1"/>
</dbReference>
<dbReference type="PANTHER" id="PTHR45589:SF1">
    <property type="entry name" value="WD REPEAT DOMAIN 62, ISOFORM G"/>
    <property type="match status" value="1"/>
</dbReference>